<organism evidence="1">
    <name type="scientific">Cacopsylla melanoneura</name>
    <dbReference type="NCBI Taxonomy" id="428564"/>
    <lineage>
        <taxon>Eukaryota</taxon>
        <taxon>Metazoa</taxon>
        <taxon>Ecdysozoa</taxon>
        <taxon>Arthropoda</taxon>
        <taxon>Hexapoda</taxon>
        <taxon>Insecta</taxon>
        <taxon>Pterygota</taxon>
        <taxon>Neoptera</taxon>
        <taxon>Paraneoptera</taxon>
        <taxon>Hemiptera</taxon>
        <taxon>Sternorrhyncha</taxon>
        <taxon>Psylloidea</taxon>
        <taxon>Psyllidae</taxon>
        <taxon>Psyllinae</taxon>
        <taxon>Cacopsylla</taxon>
    </lineage>
</organism>
<sequence>MGCCRTDCFVIVVDKVDDDIDIVEYGVVGVIFVLQLSNGDHSNQRTRLKCMETFFNGLMESNIVSFFGDSFISVVSNIFNRFTLSDRLLLKELFQYFFCS</sequence>
<dbReference type="AlphaFoldDB" id="A0A8D8VQP0"/>
<dbReference type="EMBL" id="HBUF01072709">
    <property type="protein sequence ID" value="CAG6630155.1"/>
    <property type="molecule type" value="Transcribed_RNA"/>
</dbReference>
<evidence type="ECO:0000313" key="1">
    <source>
        <dbReference type="EMBL" id="CAG6630154.1"/>
    </source>
</evidence>
<proteinExistence type="predicted"/>
<reference evidence="1" key="1">
    <citation type="submission" date="2021-05" db="EMBL/GenBank/DDBJ databases">
        <authorList>
            <person name="Alioto T."/>
            <person name="Alioto T."/>
            <person name="Gomez Garrido J."/>
        </authorList>
    </citation>
    <scope>NUCLEOTIDE SEQUENCE</scope>
</reference>
<name>A0A8D8VQP0_9HEMI</name>
<dbReference type="EMBL" id="HBUF01072708">
    <property type="protein sequence ID" value="CAG6630154.1"/>
    <property type="molecule type" value="Transcribed_RNA"/>
</dbReference>
<protein>
    <submittedName>
        <fullName evidence="1">Uncharacterized protein</fullName>
    </submittedName>
</protein>
<accession>A0A8D8VQP0</accession>